<keyword evidence="3" id="KW-1185">Reference proteome</keyword>
<evidence type="ECO:0000313" key="2">
    <source>
        <dbReference type="EMBL" id="MFD1811852.1"/>
    </source>
</evidence>
<reference evidence="3" key="1">
    <citation type="journal article" date="2019" name="Int. J. Syst. Evol. Microbiol.">
        <title>The Global Catalogue of Microorganisms (GCM) 10K type strain sequencing project: providing services to taxonomists for standard genome sequencing and annotation.</title>
        <authorList>
            <consortium name="The Broad Institute Genomics Platform"/>
            <consortium name="The Broad Institute Genome Sequencing Center for Infectious Disease"/>
            <person name="Wu L."/>
            <person name="Ma J."/>
        </authorList>
    </citation>
    <scope>NUCLEOTIDE SEQUENCE [LARGE SCALE GENOMIC DNA]</scope>
    <source>
        <strain evidence="3">DT72</strain>
    </source>
</reference>
<evidence type="ECO:0000256" key="1">
    <source>
        <dbReference type="SAM" id="SignalP"/>
    </source>
</evidence>
<organism evidence="2 3">
    <name type="scientific">Rhodococcus gannanensis</name>
    <dbReference type="NCBI Taxonomy" id="1960308"/>
    <lineage>
        <taxon>Bacteria</taxon>
        <taxon>Bacillati</taxon>
        <taxon>Actinomycetota</taxon>
        <taxon>Actinomycetes</taxon>
        <taxon>Mycobacteriales</taxon>
        <taxon>Nocardiaceae</taxon>
        <taxon>Rhodococcus</taxon>
    </lineage>
</organism>
<comment type="caution">
    <text evidence="2">The sequence shown here is derived from an EMBL/GenBank/DDBJ whole genome shotgun (WGS) entry which is preliminary data.</text>
</comment>
<protein>
    <recommendedName>
        <fullName evidence="4">Copper resistance protein CopC</fullName>
    </recommendedName>
</protein>
<sequence>MKLIRECATAVLAAGAVAVVLAPPAGAATDYQLTPIPPIGTVYANNIVTLGVTVGPVPVGADASTPVLVTVTEPDGDVHTSSVSLTLGLGTVATRLHEDGRYTARFEFDPPGGNRAEATVQFDAVPSPLSLS</sequence>
<proteinExistence type="predicted"/>
<feature type="chain" id="PRO_5045536763" description="Copper resistance protein CopC" evidence="1">
    <location>
        <begin position="28"/>
        <end position="132"/>
    </location>
</feature>
<dbReference type="RefSeq" id="WP_378484390.1">
    <property type="nucleotide sequence ID" value="NZ_JBHUFB010000008.1"/>
</dbReference>
<evidence type="ECO:0000313" key="3">
    <source>
        <dbReference type="Proteomes" id="UP001597286"/>
    </source>
</evidence>
<keyword evidence="1" id="KW-0732">Signal</keyword>
<accession>A0ABW4P065</accession>
<dbReference type="EMBL" id="JBHUFB010000008">
    <property type="protein sequence ID" value="MFD1811852.1"/>
    <property type="molecule type" value="Genomic_DNA"/>
</dbReference>
<name>A0ABW4P065_9NOCA</name>
<dbReference type="Proteomes" id="UP001597286">
    <property type="component" value="Unassembled WGS sequence"/>
</dbReference>
<feature type="signal peptide" evidence="1">
    <location>
        <begin position="1"/>
        <end position="27"/>
    </location>
</feature>
<evidence type="ECO:0008006" key="4">
    <source>
        <dbReference type="Google" id="ProtNLM"/>
    </source>
</evidence>
<gene>
    <name evidence="2" type="ORF">ACFSJG_06465</name>
</gene>